<dbReference type="GeneID" id="25036001"/>
<dbReference type="HOGENOM" id="CLU_2470377_0_0_1"/>
<sequence length="88" mass="10346">MLVASSSNCYIYMEIMYCFPYHMHKTPHVKALNVRRNVELVIQFYSLFHQRSGKAIKVQRVDSIKVMDPHIAWAKTDKPEQRISYAVS</sequence>
<proteinExistence type="predicted"/>
<organism evidence="1 2">
    <name type="scientific">Schizosaccharomyces cryophilus (strain OY26 / ATCC MYA-4695 / CBS 11777 / NBRC 106824 / NRRL Y48691)</name>
    <name type="common">Fission yeast</name>
    <dbReference type="NCBI Taxonomy" id="653667"/>
    <lineage>
        <taxon>Eukaryota</taxon>
        <taxon>Fungi</taxon>
        <taxon>Dikarya</taxon>
        <taxon>Ascomycota</taxon>
        <taxon>Taphrinomycotina</taxon>
        <taxon>Schizosaccharomycetes</taxon>
        <taxon>Schizosaccharomycetales</taxon>
        <taxon>Schizosaccharomycetaceae</taxon>
        <taxon>Schizosaccharomyces</taxon>
    </lineage>
</organism>
<keyword evidence="2" id="KW-1185">Reference proteome</keyword>
<accession>S9VXQ4</accession>
<protein>
    <submittedName>
        <fullName evidence="1">Uncharacterized protein</fullName>
    </submittedName>
</protein>
<gene>
    <name evidence="1" type="ORF">SPOG_01674</name>
</gene>
<dbReference type="RefSeq" id="XP_013022233.1">
    <property type="nucleotide sequence ID" value="XM_013166779.1"/>
</dbReference>
<evidence type="ECO:0000313" key="1">
    <source>
        <dbReference type="EMBL" id="EPY52348.1"/>
    </source>
</evidence>
<dbReference type="EMBL" id="KE546989">
    <property type="protein sequence ID" value="EPY52348.1"/>
    <property type="molecule type" value="Genomic_DNA"/>
</dbReference>
<dbReference type="Proteomes" id="UP000015464">
    <property type="component" value="Unassembled WGS sequence"/>
</dbReference>
<dbReference type="AlphaFoldDB" id="S9VXQ4"/>
<reference evidence="1 2" key="1">
    <citation type="journal article" date="2011" name="Science">
        <title>Comparative functional genomics of the fission yeasts.</title>
        <authorList>
            <person name="Rhind N."/>
            <person name="Chen Z."/>
            <person name="Yassour M."/>
            <person name="Thompson D.A."/>
            <person name="Haas B.J."/>
            <person name="Habib N."/>
            <person name="Wapinski I."/>
            <person name="Roy S."/>
            <person name="Lin M.F."/>
            <person name="Heiman D.I."/>
            <person name="Young S.K."/>
            <person name="Furuya K."/>
            <person name="Guo Y."/>
            <person name="Pidoux A."/>
            <person name="Chen H.M."/>
            <person name="Robbertse B."/>
            <person name="Goldberg J.M."/>
            <person name="Aoki K."/>
            <person name="Bayne E.H."/>
            <person name="Berlin A.M."/>
            <person name="Desjardins C.A."/>
            <person name="Dobbs E."/>
            <person name="Dukaj L."/>
            <person name="Fan L."/>
            <person name="FitzGerald M.G."/>
            <person name="French C."/>
            <person name="Gujja S."/>
            <person name="Hansen K."/>
            <person name="Keifenheim D."/>
            <person name="Levin J.Z."/>
            <person name="Mosher R.A."/>
            <person name="Mueller C.A."/>
            <person name="Pfiffner J."/>
            <person name="Priest M."/>
            <person name="Russ C."/>
            <person name="Smialowska A."/>
            <person name="Swoboda P."/>
            <person name="Sykes S.M."/>
            <person name="Vaughn M."/>
            <person name="Vengrova S."/>
            <person name="Yoder R."/>
            <person name="Zeng Q."/>
            <person name="Allshire R."/>
            <person name="Baulcombe D."/>
            <person name="Birren B.W."/>
            <person name="Brown W."/>
            <person name="Ekwall K."/>
            <person name="Kellis M."/>
            <person name="Leatherwood J."/>
            <person name="Levin H."/>
            <person name="Margalit H."/>
            <person name="Martienssen R."/>
            <person name="Nieduszynski C.A."/>
            <person name="Spatafora J.W."/>
            <person name="Friedman N."/>
            <person name="Dalgaard J.Z."/>
            <person name="Baumann P."/>
            <person name="Niki H."/>
            <person name="Regev A."/>
            <person name="Nusbaum C."/>
        </authorList>
    </citation>
    <scope>NUCLEOTIDE SEQUENCE [LARGE SCALE GENOMIC DNA]</scope>
    <source>
        <strain evidence="2">OY26 / ATCC MYA-4695 / CBS 11777 / NBRC 106824 / NRRL Y48691</strain>
    </source>
</reference>
<evidence type="ECO:0000313" key="2">
    <source>
        <dbReference type="Proteomes" id="UP000015464"/>
    </source>
</evidence>
<name>S9VXQ4_SCHCR</name>